<evidence type="ECO:0000256" key="3">
    <source>
        <dbReference type="ARBA" id="ARBA00022794"/>
    </source>
</evidence>
<evidence type="ECO:0000313" key="8">
    <source>
        <dbReference type="EMBL" id="WZN62152.1"/>
    </source>
</evidence>
<evidence type="ECO:0000256" key="2">
    <source>
        <dbReference type="ARBA" id="ARBA00022490"/>
    </source>
</evidence>
<dbReference type="PROSITE" id="PS51381">
    <property type="entry name" value="C2_B9"/>
    <property type="match status" value="1"/>
</dbReference>
<protein>
    <recommendedName>
        <fullName evidence="6">B9 domain-containing protein 2</fullName>
    </recommendedName>
</protein>
<proteinExistence type="predicted"/>
<dbReference type="EMBL" id="CP151505">
    <property type="protein sequence ID" value="WZN62152.1"/>
    <property type="molecule type" value="Genomic_DNA"/>
</dbReference>
<dbReference type="AlphaFoldDB" id="A0AAX4P739"/>
<evidence type="ECO:0000313" key="9">
    <source>
        <dbReference type="Proteomes" id="UP001472866"/>
    </source>
</evidence>
<dbReference type="PANTHER" id="PTHR12968:SF2">
    <property type="entry name" value="B9 DOMAIN-CONTAINING PROTEIN 2"/>
    <property type="match status" value="1"/>
</dbReference>
<keyword evidence="3" id="KW-0970">Cilium biogenesis/degradation</keyword>
<dbReference type="PANTHER" id="PTHR12968">
    <property type="entry name" value="B9 DOMAIN-CONTAINING"/>
    <property type="match status" value="1"/>
</dbReference>
<feature type="region of interest" description="Disordered" evidence="7">
    <location>
        <begin position="387"/>
        <end position="419"/>
    </location>
</feature>
<comment type="subcellular location">
    <subcellularLocation>
        <location evidence="1">Cytoplasm</location>
        <location evidence="1">Cytoskeleton</location>
        <location evidence="1">Cilium basal body</location>
    </subcellularLocation>
</comment>
<accession>A0AAX4P739</accession>
<feature type="region of interest" description="Disordered" evidence="7">
    <location>
        <begin position="1"/>
        <end position="67"/>
    </location>
</feature>
<dbReference type="GO" id="GO:0060271">
    <property type="term" value="P:cilium assembly"/>
    <property type="evidence" value="ECO:0007669"/>
    <property type="project" value="TreeGrafter"/>
</dbReference>
<evidence type="ECO:0000256" key="6">
    <source>
        <dbReference type="ARBA" id="ARBA00039272"/>
    </source>
</evidence>
<sequence>MSESRAGAGGDGANPEAAPSRAQRARVGSFLERSFAPIRSESPGLASSSSPLASPMRQRRNTMRDALRRTVSNVKYGSLLGSLKDKSAAEARTGEAGGSPAGNPLNFKRSSFLHGESFRDAAEPGETDAMPSGDVFAMGTVVGARLAANSELGGWGKSLWCEWKVVNDENWSIVRGASEGATHRALPSEDDGLYVWQNPLNLQLRTRTSFGWPKLCFTIFERDGLMSTDTVFAYSLVSLPLDAGHHRMEARCWRPASRMKCIDNEMSVAYTGIRPELSRKSLVWEREGPYMNMQTVGVGTIELELNLVFSKEIEEIFDIELTESEGAKAQSRGDPLTGDDGSADEPLSEGLRIVRGRRDKRFNEVTSSMVAANMLKKSISKASVKFDATPGPSTPAVRGTPGSVAAGGTPLTPADQARADRRQRMQALMQDRAARRAVRAMRKNIDDQGGAA</sequence>
<evidence type="ECO:0000256" key="7">
    <source>
        <dbReference type="SAM" id="MobiDB-lite"/>
    </source>
</evidence>
<dbReference type="Proteomes" id="UP001472866">
    <property type="component" value="Chromosome 05"/>
</dbReference>
<evidence type="ECO:0000256" key="1">
    <source>
        <dbReference type="ARBA" id="ARBA00004120"/>
    </source>
</evidence>
<feature type="compositionally biased region" description="Low complexity" evidence="7">
    <location>
        <begin position="40"/>
        <end position="55"/>
    </location>
</feature>
<keyword evidence="2" id="KW-0963">Cytoplasm</keyword>
<name>A0AAX4P739_9CHLO</name>
<dbReference type="InterPro" id="IPR010796">
    <property type="entry name" value="C2_B9-type_dom"/>
</dbReference>
<dbReference type="GO" id="GO:0036038">
    <property type="term" value="C:MKS complex"/>
    <property type="evidence" value="ECO:0007669"/>
    <property type="project" value="TreeGrafter"/>
</dbReference>
<reference evidence="8 9" key="1">
    <citation type="submission" date="2024-03" db="EMBL/GenBank/DDBJ databases">
        <title>Complete genome sequence of the green alga Chloropicon roscoffensis RCC1871.</title>
        <authorList>
            <person name="Lemieux C."/>
            <person name="Pombert J.-F."/>
            <person name="Otis C."/>
            <person name="Turmel M."/>
        </authorList>
    </citation>
    <scope>NUCLEOTIDE SEQUENCE [LARGE SCALE GENOMIC DNA]</scope>
    <source>
        <strain evidence="8 9">RCC1871</strain>
    </source>
</reference>
<dbReference type="Pfam" id="PF07162">
    <property type="entry name" value="B9-C2"/>
    <property type="match status" value="1"/>
</dbReference>
<keyword evidence="9" id="KW-1185">Reference proteome</keyword>
<keyword evidence="5" id="KW-0966">Cell projection</keyword>
<organism evidence="8 9">
    <name type="scientific">Chloropicon roscoffensis</name>
    <dbReference type="NCBI Taxonomy" id="1461544"/>
    <lineage>
        <taxon>Eukaryota</taxon>
        <taxon>Viridiplantae</taxon>
        <taxon>Chlorophyta</taxon>
        <taxon>Chloropicophyceae</taxon>
        <taxon>Chloropicales</taxon>
        <taxon>Chloropicaceae</taxon>
        <taxon>Chloropicon</taxon>
    </lineage>
</organism>
<evidence type="ECO:0000256" key="5">
    <source>
        <dbReference type="ARBA" id="ARBA00023273"/>
    </source>
</evidence>
<gene>
    <name evidence="8" type="ORF">HKI87_05g36880</name>
</gene>
<keyword evidence="4" id="KW-0206">Cytoskeleton</keyword>
<evidence type="ECO:0000256" key="4">
    <source>
        <dbReference type="ARBA" id="ARBA00023212"/>
    </source>
</evidence>
<feature type="region of interest" description="Disordered" evidence="7">
    <location>
        <begin position="324"/>
        <end position="349"/>
    </location>
</feature>